<feature type="transmembrane region" description="Helical" evidence="1">
    <location>
        <begin position="296"/>
        <end position="318"/>
    </location>
</feature>
<keyword evidence="7" id="KW-1185">Reference proteome</keyword>
<dbReference type="InterPro" id="IPR035919">
    <property type="entry name" value="EAL_sf"/>
</dbReference>
<dbReference type="PANTHER" id="PTHR44757:SF2">
    <property type="entry name" value="BIOFILM ARCHITECTURE MAINTENANCE PROTEIN MBAA"/>
    <property type="match status" value="1"/>
</dbReference>
<evidence type="ECO:0000313" key="6">
    <source>
        <dbReference type="EMBL" id="ABC21416.1"/>
    </source>
</evidence>
<dbReference type="NCBIfam" id="TIGR00254">
    <property type="entry name" value="GGDEF"/>
    <property type="match status" value="1"/>
</dbReference>
<dbReference type="Pfam" id="PF00990">
    <property type="entry name" value="GGDEF"/>
    <property type="match status" value="1"/>
</dbReference>
<keyword evidence="1" id="KW-0812">Transmembrane</keyword>
<evidence type="ECO:0000259" key="5">
    <source>
        <dbReference type="PROSITE" id="PS50887"/>
    </source>
</evidence>
<proteinExistence type="predicted"/>
<feature type="domain" description="PAS" evidence="2">
    <location>
        <begin position="327"/>
        <end position="382"/>
    </location>
</feature>
<sequence>MPMKRWVLAFLILELFVSCVLFLQFREERQRLFAAHVDRTLLAWEAARESRLDLQRIIQGALLADGRIASLLSQALATPADRRAPLRTALADRFAPSRPALLAHGITMTQVLLADGATFFRLNNPQRSNAVEPIPRPALREVLASARPVAAVETTSRATALRLISPVFHDARLVGVLETAVPLAEMPALLDHLDKTRRHSLLGPLPAGESGGRLALAPLPPGAGAAPDPETARLVAALGDLGQPLADGHPFARSLAGADADRVITIVPISDYSGESHGYLMANAVEPALETIRRSLIISATVTAFLLLAALLLLAQLVNSRRALLREREDMRAITDTMGEGLYILDNEGLIAFVNRSAETMLGYSREDLLGAKAHSLFHSHDGDGRPQDADACAILRAMRERRHFTSSDEAFIRSNGTRFPVEVRCAPLTADDPLLKALAHQAPPGGPGGRLAARLRAAMGNRPRLSVALSRLFGHADALLLPTNPRASVITFVDITERKASEAALRKLSRAVEQSPASVIITDARGTIEYVNPQFEKSTGYRSWEVIGANPRILKSGHIAEATYAEMWKTLNEGREWRGELHNRRKDGTLYWEYASLSPVKDRRGRTTHLLAVKEDITARKETENRLIRQANFDELTDLPNRSLCYSRLKEAIVEAEATASIVGVLFIDLDHFKNVNDSLGHAVGDKLLTAVAQRLREVARPGDTLSRQGGDEFLMLLPDLNGSEAGHGVAQAILTALAPPFSIDGREIYMAASIGITFFPRDGRSAAELLRNADSAMYTAKESGRNAICFFSPEMEIRAAQRLAIEGALRQALAHEELRVAYQPLVRTSDARPIGAEALLRWTSPTLGEVSPTEFIKVAEETGLIVPIGAWVLDQAVAEAARLRAEGYGAFQIAVNVSVRQFRGGDLAGLVSDTLKRHDFPAAGLELELTESLLLDVTPAITTTLQSLSALGVRLSLDDFGTGYSALSYLKTFPFDILKVDRSFIRDISSAPDSGALARAIIAMARGLGLATIVEGVETEEQCAFARAEDCDIMQGFLFGKAMTPADLRRMLDEKAAAE</sequence>
<dbReference type="KEGG" id="rru:Rru_A0612"/>
<organism evidence="6 7">
    <name type="scientific">Rhodospirillum rubrum (strain ATCC 11170 / ATH 1.1.1 / DSM 467 / LMG 4362 / NCIMB 8255 / S1)</name>
    <dbReference type="NCBI Taxonomy" id="269796"/>
    <lineage>
        <taxon>Bacteria</taxon>
        <taxon>Pseudomonadati</taxon>
        <taxon>Pseudomonadota</taxon>
        <taxon>Alphaproteobacteria</taxon>
        <taxon>Rhodospirillales</taxon>
        <taxon>Rhodospirillaceae</taxon>
        <taxon>Rhodospirillum</taxon>
    </lineage>
</organism>
<protein>
    <submittedName>
        <fullName evidence="6">Diguanylate cyclase/phosphodiesterase with PAS/PAC sensor(S)</fullName>
    </submittedName>
</protein>
<dbReference type="PANTHER" id="PTHR44757">
    <property type="entry name" value="DIGUANYLATE CYCLASE DGCP"/>
    <property type="match status" value="1"/>
</dbReference>
<dbReference type="InterPro" id="IPR043128">
    <property type="entry name" value="Rev_trsase/Diguanyl_cyclase"/>
</dbReference>
<dbReference type="InterPro" id="IPR000014">
    <property type="entry name" value="PAS"/>
</dbReference>
<dbReference type="InterPro" id="IPR001633">
    <property type="entry name" value="EAL_dom"/>
</dbReference>
<dbReference type="InterPro" id="IPR000160">
    <property type="entry name" value="GGDEF_dom"/>
</dbReference>
<evidence type="ECO:0000259" key="3">
    <source>
        <dbReference type="PROSITE" id="PS50113"/>
    </source>
</evidence>
<dbReference type="Proteomes" id="UP000001929">
    <property type="component" value="Chromosome"/>
</dbReference>
<dbReference type="eggNOG" id="COG5001">
    <property type="taxonomic scope" value="Bacteria"/>
</dbReference>
<dbReference type="PATRIC" id="fig|269796.9.peg.667"/>
<keyword evidence="1" id="KW-0472">Membrane</keyword>
<dbReference type="Pfam" id="PF00563">
    <property type="entry name" value="EAL"/>
    <property type="match status" value="1"/>
</dbReference>
<feature type="transmembrane region" description="Helical" evidence="1">
    <location>
        <begin position="6"/>
        <end position="23"/>
    </location>
</feature>
<dbReference type="InterPro" id="IPR000700">
    <property type="entry name" value="PAS-assoc_C"/>
</dbReference>
<dbReference type="SUPFAM" id="SSF141868">
    <property type="entry name" value="EAL domain-like"/>
    <property type="match status" value="1"/>
</dbReference>
<dbReference type="InterPro" id="IPR052155">
    <property type="entry name" value="Biofilm_reg_signaling"/>
</dbReference>
<dbReference type="SMART" id="SM00052">
    <property type="entry name" value="EAL"/>
    <property type="match status" value="1"/>
</dbReference>
<gene>
    <name evidence="6" type="ordered locus">Rru_A0612</name>
</gene>
<dbReference type="AlphaFoldDB" id="Q2RWS9"/>
<dbReference type="PhylomeDB" id="Q2RWS9"/>
<evidence type="ECO:0000259" key="2">
    <source>
        <dbReference type="PROSITE" id="PS50112"/>
    </source>
</evidence>
<dbReference type="InterPro" id="IPR029787">
    <property type="entry name" value="Nucleotide_cyclase"/>
</dbReference>
<dbReference type="Gene3D" id="3.30.70.270">
    <property type="match status" value="1"/>
</dbReference>
<dbReference type="PROSITE" id="PS50883">
    <property type="entry name" value="EAL"/>
    <property type="match status" value="1"/>
</dbReference>
<dbReference type="EnsemblBacteria" id="ABC21416">
    <property type="protein sequence ID" value="ABC21416"/>
    <property type="gene ID" value="Rru_A0612"/>
</dbReference>
<dbReference type="SUPFAM" id="SSF55073">
    <property type="entry name" value="Nucleotide cyclase"/>
    <property type="match status" value="1"/>
</dbReference>
<keyword evidence="1" id="KW-1133">Transmembrane helix</keyword>
<dbReference type="SMART" id="SM00086">
    <property type="entry name" value="PAC"/>
    <property type="match status" value="1"/>
</dbReference>
<name>Q2RWS9_RHORT</name>
<dbReference type="PROSITE" id="PS50112">
    <property type="entry name" value="PAS"/>
    <property type="match status" value="2"/>
</dbReference>
<dbReference type="SMART" id="SM00091">
    <property type="entry name" value="PAS"/>
    <property type="match status" value="2"/>
</dbReference>
<dbReference type="Gene3D" id="3.30.450.20">
    <property type="entry name" value="PAS domain"/>
    <property type="match status" value="2"/>
</dbReference>
<feature type="domain" description="EAL" evidence="4">
    <location>
        <begin position="804"/>
        <end position="1058"/>
    </location>
</feature>
<feature type="domain" description="PAS" evidence="2">
    <location>
        <begin position="505"/>
        <end position="549"/>
    </location>
</feature>
<accession>Q2RWS9</accession>
<dbReference type="Pfam" id="PF13426">
    <property type="entry name" value="PAS_9"/>
    <property type="match status" value="2"/>
</dbReference>
<dbReference type="SUPFAM" id="SSF55785">
    <property type="entry name" value="PYP-like sensor domain (PAS domain)"/>
    <property type="match status" value="2"/>
</dbReference>
<dbReference type="CDD" id="cd00130">
    <property type="entry name" value="PAS"/>
    <property type="match status" value="2"/>
</dbReference>
<dbReference type="Gene3D" id="3.20.20.450">
    <property type="entry name" value="EAL domain"/>
    <property type="match status" value="1"/>
</dbReference>
<feature type="domain" description="GGDEF" evidence="5">
    <location>
        <begin position="662"/>
        <end position="795"/>
    </location>
</feature>
<evidence type="ECO:0000256" key="1">
    <source>
        <dbReference type="SAM" id="Phobius"/>
    </source>
</evidence>
<dbReference type="PROSITE" id="PS50887">
    <property type="entry name" value="GGDEF"/>
    <property type="match status" value="1"/>
</dbReference>
<dbReference type="EMBL" id="CP000230">
    <property type="protein sequence ID" value="ABC21416.1"/>
    <property type="molecule type" value="Genomic_DNA"/>
</dbReference>
<dbReference type="InterPro" id="IPR001610">
    <property type="entry name" value="PAC"/>
</dbReference>
<dbReference type="SMART" id="SM00267">
    <property type="entry name" value="GGDEF"/>
    <property type="match status" value="1"/>
</dbReference>
<dbReference type="PROSITE" id="PS50113">
    <property type="entry name" value="PAC"/>
    <property type="match status" value="1"/>
</dbReference>
<dbReference type="NCBIfam" id="TIGR00229">
    <property type="entry name" value="sensory_box"/>
    <property type="match status" value="2"/>
</dbReference>
<dbReference type="InterPro" id="IPR035965">
    <property type="entry name" value="PAS-like_dom_sf"/>
</dbReference>
<reference evidence="6 7" key="1">
    <citation type="journal article" date="2011" name="Stand. Genomic Sci.">
        <title>Complete genome sequence of Rhodospirillum rubrum type strain (S1).</title>
        <authorList>
            <person name="Munk A.C."/>
            <person name="Copeland A."/>
            <person name="Lucas S."/>
            <person name="Lapidus A."/>
            <person name="Del Rio T.G."/>
            <person name="Barry K."/>
            <person name="Detter J.C."/>
            <person name="Hammon N."/>
            <person name="Israni S."/>
            <person name="Pitluck S."/>
            <person name="Brettin T."/>
            <person name="Bruce D."/>
            <person name="Han C."/>
            <person name="Tapia R."/>
            <person name="Gilna P."/>
            <person name="Schmutz J."/>
            <person name="Larimer F."/>
            <person name="Land M."/>
            <person name="Kyrpides N.C."/>
            <person name="Mavromatis K."/>
            <person name="Richardson P."/>
            <person name="Rohde M."/>
            <person name="Goker M."/>
            <person name="Klenk H.P."/>
            <person name="Zhang Y."/>
            <person name="Roberts G.P."/>
            <person name="Reslewic S."/>
            <person name="Schwartz D.C."/>
        </authorList>
    </citation>
    <scope>NUCLEOTIDE SEQUENCE [LARGE SCALE GENOMIC DNA]</scope>
    <source>
        <strain evidence="7">ATCC 11170 / ATH 1.1.1 / DSM 467 / LMG 4362 / NCIMB 8255 / S1</strain>
    </source>
</reference>
<feature type="domain" description="PAC" evidence="3">
    <location>
        <begin position="576"/>
        <end position="630"/>
    </location>
</feature>
<evidence type="ECO:0000313" key="7">
    <source>
        <dbReference type="Proteomes" id="UP000001929"/>
    </source>
</evidence>
<dbReference type="HOGENOM" id="CLU_000445_70_20_5"/>
<dbReference type="CDD" id="cd01948">
    <property type="entry name" value="EAL"/>
    <property type="match status" value="1"/>
</dbReference>
<evidence type="ECO:0000259" key="4">
    <source>
        <dbReference type="PROSITE" id="PS50883"/>
    </source>
</evidence>
<dbReference type="STRING" id="269796.Rru_A0612"/>
<dbReference type="CDD" id="cd01949">
    <property type="entry name" value="GGDEF"/>
    <property type="match status" value="1"/>
</dbReference>